<evidence type="ECO:0000256" key="4">
    <source>
        <dbReference type="ARBA" id="ARBA00022723"/>
    </source>
</evidence>
<evidence type="ECO:0000256" key="13">
    <source>
        <dbReference type="ARBA" id="ARBA00061423"/>
    </source>
</evidence>
<dbReference type="Gene3D" id="3.40.630.10">
    <property type="entry name" value="Zn peptidases"/>
    <property type="match status" value="2"/>
</dbReference>
<evidence type="ECO:0000256" key="18">
    <source>
        <dbReference type="ARBA" id="ARBA00078074"/>
    </source>
</evidence>
<proteinExistence type="inferred from homology"/>
<comment type="cofactor">
    <cofactor evidence="1">
        <name>Co(2+)</name>
        <dbReference type="ChEBI" id="CHEBI:48828"/>
    </cofactor>
</comment>
<evidence type="ECO:0000256" key="17">
    <source>
        <dbReference type="ARBA" id="ARBA00077688"/>
    </source>
</evidence>
<dbReference type="PANTHER" id="PTHR43501">
    <property type="entry name" value="CYTOSOL NON-SPECIFIC DIPEPTIDASE"/>
    <property type="match status" value="1"/>
</dbReference>
<comment type="caution">
    <text evidence="20">The sequence shown here is derived from an EMBL/GenBank/DDBJ whole genome shotgun (WGS) entry which is preliminary data.</text>
</comment>
<dbReference type="PRINTS" id="PR00934">
    <property type="entry name" value="XHISDIPTASE"/>
</dbReference>
<evidence type="ECO:0000256" key="3">
    <source>
        <dbReference type="ARBA" id="ARBA00022670"/>
    </source>
</evidence>
<evidence type="ECO:0000313" key="21">
    <source>
        <dbReference type="Proteomes" id="UP001139028"/>
    </source>
</evidence>
<dbReference type="RefSeq" id="WP_252465550.1">
    <property type="nucleotide sequence ID" value="NZ_JALBWM010000020.1"/>
</dbReference>
<keyword evidence="9" id="KW-0170">Cobalt</keyword>
<evidence type="ECO:0000256" key="15">
    <source>
        <dbReference type="ARBA" id="ARBA00075285"/>
    </source>
</evidence>
<dbReference type="SUPFAM" id="SSF53187">
    <property type="entry name" value="Zn-dependent exopeptidases"/>
    <property type="match status" value="1"/>
</dbReference>
<dbReference type="GO" id="GO:0005829">
    <property type="term" value="C:cytosol"/>
    <property type="evidence" value="ECO:0007669"/>
    <property type="project" value="TreeGrafter"/>
</dbReference>
<dbReference type="AlphaFoldDB" id="A0A9X2J745"/>
<name>A0A9X2J745_9GAMM</name>
<evidence type="ECO:0000256" key="7">
    <source>
        <dbReference type="ARBA" id="ARBA00022997"/>
    </source>
</evidence>
<dbReference type="InterPro" id="IPR011650">
    <property type="entry name" value="Peptidase_M20_dimer"/>
</dbReference>
<dbReference type="Pfam" id="PF07687">
    <property type="entry name" value="M20_dimer"/>
    <property type="match status" value="1"/>
</dbReference>
<dbReference type="NCBIfam" id="TIGR01893">
    <property type="entry name" value="aa-his-dipept"/>
    <property type="match status" value="1"/>
</dbReference>
<dbReference type="EMBL" id="JALBWM010000020">
    <property type="protein sequence ID" value="MCO1334066.1"/>
    <property type="molecule type" value="Genomic_DNA"/>
</dbReference>
<evidence type="ECO:0000313" key="20">
    <source>
        <dbReference type="EMBL" id="MCO1334066.1"/>
    </source>
</evidence>
<dbReference type="PIRSF" id="PIRSF016599">
    <property type="entry name" value="Xaa-His_dipept"/>
    <property type="match status" value="1"/>
</dbReference>
<evidence type="ECO:0000256" key="2">
    <source>
        <dbReference type="ARBA" id="ARBA00001947"/>
    </source>
</evidence>
<comment type="cofactor">
    <cofactor evidence="2">
        <name>Zn(2+)</name>
        <dbReference type="ChEBI" id="CHEBI:29105"/>
    </cofactor>
</comment>
<comment type="similarity">
    <text evidence="13">Belongs to the peptidase M20C family.</text>
</comment>
<reference evidence="20" key="1">
    <citation type="journal article" date="2022" name="Arch. Microbiol.">
        <title>Microbulbifer okhotskensis sp. nov., isolated from a deep bottom sediment of the Okhotsk Sea.</title>
        <authorList>
            <person name="Romanenko L."/>
            <person name="Kurilenko V."/>
            <person name="Otstavnykh N."/>
            <person name="Velansky P."/>
            <person name="Isaeva M."/>
            <person name="Mikhailov V."/>
        </authorList>
    </citation>
    <scope>NUCLEOTIDE SEQUENCE</scope>
    <source>
        <strain evidence="20">OS29</strain>
    </source>
</reference>
<comment type="catalytic activity">
    <reaction evidence="10">
        <text>Hydrolysis of dipeptides, preferentially hydrophobic dipeptides including prolyl amino acids.</text>
        <dbReference type="EC" id="3.4.13.18"/>
    </reaction>
</comment>
<dbReference type="Pfam" id="PF01546">
    <property type="entry name" value="Peptidase_M20"/>
    <property type="match status" value="1"/>
</dbReference>
<evidence type="ECO:0000256" key="1">
    <source>
        <dbReference type="ARBA" id="ARBA00001941"/>
    </source>
</evidence>
<evidence type="ECO:0000256" key="9">
    <source>
        <dbReference type="ARBA" id="ARBA00023285"/>
    </source>
</evidence>
<dbReference type="EC" id="3.4.13.18" evidence="11"/>
<dbReference type="InterPro" id="IPR001160">
    <property type="entry name" value="Peptidase_M20C"/>
</dbReference>
<feature type="domain" description="Peptidase M20 dimerisation" evidence="19">
    <location>
        <begin position="207"/>
        <end position="282"/>
    </location>
</feature>
<evidence type="ECO:0000256" key="12">
    <source>
        <dbReference type="ARBA" id="ARBA00044252"/>
    </source>
</evidence>
<keyword evidence="7" id="KW-0224">Dipeptidase</keyword>
<evidence type="ECO:0000256" key="16">
    <source>
        <dbReference type="ARBA" id="ARBA00076004"/>
    </source>
</evidence>
<evidence type="ECO:0000256" key="8">
    <source>
        <dbReference type="ARBA" id="ARBA00023049"/>
    </source>
</evidence>
<dbReference type="InterPro" id="IPR002933">
    <property type="entry name" value="Peptidase_M20"/>
</dbReference>
<sequence>MSNIAELNPTPLWTHFAKLCEIPRPSKHEDQVVEYIVSFAKNRGLDVQLDEIGNVIIKKPATSGMEDRQTLALQSHVDMVPQKNADTQHDFLKDAIKPYVDGEWVTAEGTTLGADNGIGVAAILALMESTDIPHPPLEALLTVDEEAGMTGAKHLKPGYFAADLLLNLDTEDEGELYIGCAGGIDVNVNFTFTAEAALTGAVAVKLSVRGLRGGHSGLDIDKGRGNANKIANRIIDTALRQIPQLRIASLDGGSLRNAIPRESFTTLVAPSEVQDQLQQIVKSESTQIAVELDNEADLQVILEPTDLPATTMDAASQLTLIRAIRACPNGVERMSTALEGIAETSNNLARVVTTENNGEHQIQIQCLVRSLSDSARDQHGLNVAATFELTGAKTTLGNDYPGWPPNPDSPLLAMMKEVYKEMTGEKAEVKVIHAGLECGLLAKPYPNWDMVSFGPTIRRAHSPEEKVHIQSVANFWDYFIKVVQAIPSRH</sequence>
<evidence type="ECO:0000256" key="14">
    <source>
        <dbReference type="ARBA" id="ARBA00071271"/>
    </source>
</evidence>
<dbReference type="CDD" id="cd03890">
    <property type="entry name" value="M20_pepD"/>
    <property type="match status" value="1"/>
</dbReference>
<keyword evidence="3" id="KW-0645">Protease</keyword>
<dbReference type="GO" id="GO:0070573">
    <property type="term" value="F:metallodipeptidase activity"/>
    <property type="evidence" value="ECO:0007669"/>
    <property type="project" value="TreeGrafter"/>
</dbReference>
<keyword evidence="5" id="KW-0378">Hydrolase</keyword>
<evidence type="ECO:0000256" key="10">
    <source>
        <dbReference type="ARBA" id="ARBA00036421"/>
    </source>
</evidence>
<gene>
    <name evidence="20" type="ORF">MO867_06890</name>
</gene>
<dbReference type="Proteomes" id="UP001139028">
    <property type="component" value="Unassembled WGS sequence"/>
</dbReference>
<dbReference type="PANTHER" id="PTHR43501:SF1">
    <property type="entry name" value="CYTOSOL NON-SPECIFIC DIPEPTIDASE"/>
    <property type="match status" value="1"/>
</dbReference>
<keyword evidence="4" id="KW-0479">Metal-binding</keyword>
<organism evidence="20 21">
    <name type="scientific">Microbulbifer okhotskensis</name>
    <dbReference type="NCBI Taxonomy" id="2926617"/>
    <lineage>
        <taxon>Bacteria</taxon>
        <taxon>Pseudomonadati</taxon>
        <taxon>Pseudomonadota</taxon>
        <taxon>Gammaproteobacteria</taxon>
        <taxon>Cellvibrionales</taxon>
        <taxon>Microbulbiferaceae</taxon>
        <taxon>Microbulbifer</taxon>
    </lineage>
</organism>
<keyword evidence="8" id="KW-0482">Metalloprotease</keyword>
<keyword evidence="21" id="KW-1185">Reference proteome</keyword>
<keyword evidence="6" id="KW-0862">Zinc</keyword>
<accession>A0A9X2J745</accession>
<evidence type="ECO:0000256" key="6">
    <source>
        <dbReference type="ARBA" id="ARBA00022833"/>
    </source>
</evidence>
<protein>
    <recommendedName>
        <fullName evidence="14">Cytosol non-specific dipeptidase</fullName>
        <ecNumber evidence="11">3.4.13.18</ecNumber>
    </recommendedName>
    <alternativeName>
        <fullName evidence="17">Aminoacyl-histidine dipeptidase</fullName>
    </alternativeName>
    <alternativeName>
        <fullName evidence="16">Beta-alanyl-histidine dipeptidase</fullName>
    </alternativeName>
    <alternativeName>
        <fullName evidence="15">Carnosinase</fullName>
    </alternativeName>
    <alternativeName>
        <fullName evidence="12">Peptidase D</fullName>
    </alternativeName>
    <alternativeName>
        <fullName evidence="18">Xaa-His dipeptidase</fullName>
    </alternativeName>
</protein>
<evidence type="ECO:0000256" key="11">
    <source>
        <dbReference type="ARBA" id="ARBA00038976"/>
    </source>
</evidence>
<evidence type="ECO:0000259" key="19">
    <source>
        <dbReference type="Pfam" id="PF07687"/>
    </source>
</evidence>
<dbReference type="FunFam" id="3.40.630.10:FF:000015">
    <property type="entry name" value="Aminoacyl-histidine dipeptidase PepD"/>
    <property type="match status" value="1"/>
</dbReference>
<dbReference type="GO" id="GO:0006508">
    <property type="term" value="P:proteolysis"/>
    <property type="evidence" value="ECO:0007669"/>
    <property type="project" value="UniProtKB-KW"/>
</dbReference>
<evidence type="ECO:0000256" key="5">
    <source>
        <dbReference type="ARBA" id="ARBA00022801"/>
    </source>
</evidence>
<dbReference type="GO" id="GO:0046872">
    <property type="term" value="F:metal ion binding"/>
    <property type="evidence" value="ECO:0007669"/>
    <property type="project" value="UniProtKB-KW"/>
</dbReference>
<dbReference type="FunFam" id="3.40.630.10:FF:000018">
    <property type="entry name" value="Aminoacyl-histidine dipeptidase PepD"/>
    <property type="match status" value="1"/>
</dbReference>